<dbReference type="Pfam" id="PF09551">
    <property type="entry name" value="Spore_II_R"/>
    <property type="match status" value="1"/>
</dbReference>
<feature type="region of interest" description="Disordered" evidence="1">
    <location>
        <begin position="175"/>
        <end position="249"/>
    </location>
</feature>
<keyword evidence="3" id="KW-1185">Reference proteome</keyword>
<dbReference type="AlphaFoldDB" id="A0A372LAB0"/>
<evidence type="ECO:0000313" key="2">
    <source>
        <dbReference type="EMBL" id="RFU62336.1"/>
    </source>
</evidence>
<feature type="compositionally biased region" description="Basic and acidic residues" evidence="1">
    <location>
        <begin position="203"/>
        <end position="228"/>
    </location>
</feature>
<dbReference type="RefSeq" id="WP_117323232.1">
    <property type="nucleotide sequence ID" value="NZ_QVTD01000010.1"/>
</dbReference>
<reference evidence="2 3" key="1">
    <citation type="submission" date="2018-08" db="EMBL/GenBank/DDBJ databases">
        <title>Bacillus chawlae sp. nov., Bacillus glennii sp. nov., and Bacillus saganii sp. nov. Isolated from the Vehicle Assembly Building at Kennedy Space Center where the Viking Spacecraft were Assembled.</title>
        <authorList>
            <person name="Seuylemezian A."/>
            <person name="Vaishampayan P."/>
        </authorList>
    </citation>
    <scope>NUCLEOTIDE SEQUENCE [LARGE SCALE GENOMIC DNA]</scope>
    <source>
        <strain evidence="2 3">V44-8</strain>
    </source>
</reference>
<dbReference type="InterPro" id="IPR014202">
    <property type="entry name" value="Spore_II_R"/>
</dbReference>
<dbReference type="Proteomes" id="UP000262939">
    <property type="component" value="Unassembled WGS sequence"/>
</dbReference>
<gene>
    <name evidence="2" type="primary">spoIIR</name>
    <name evidence="2" type="ORF">D0466_14245</name>
</gene>
<feature type="compositionally biased region" description="Basic and acidic residues" evidence="1">
    <location>
        <begin position="182"/>
        <end position="196"/>
    </location>
</feature>
<protein>
    <submittedName>
        <fullName evidence="2">Stage II sporulation protein R</fullName>
    </submittedName>
</protein>
<name>A0A372LAB0_9BACI</name>
<comment type="caution">
    <text evidence="2">The sequence shown here is derived from an EMBL/GenBank/DDBJ whole genome shotgun (WGS) entry which is preliminary data.</text>
</comment>
<dbReference type="EMBL" id="QVTD01000010">
    <property type="protein sequence ID" value="RFU62336.1"/>
    <property type="molecule type" value="Genomic_DNA"/>
</dbReference>
<evidence type="ECO:0000256" key="1">
    <source>
        <dbReference type="SAM" id="MobiDB-lite"/>
    </source>
</evidence>
<accession>A0A372LAB0</accession>
<organism evidence="2 3">
    <name type="scientific">Peribacillus glennii</name>
    <dbReference type="NCBI Taxonomy" id="2303991"/>
    <lineage>
        <taxon>Bacteria</taxon>
        <taxon>Bacillati</taxon>
        <taxon>Bacillota</taxon>
        <taxon>Bacilli</taxon>
        <taxon>Bacillales</taxon>
        <taxon>Bacillaceae</taxon>
        <taxon>Peribacillus</taxon>
    </lineage>
</organism>
<sequence>MNKKYLSMVYLLILTIGTILSIYMPKVESAAKTDETVIIPKEAIRLRILANSDKKEDQDVKRLIRNEVNQNITGWVEDLTSLEEARKVIQSHLPDIQETAERIVEKQGVNQTVKVSFSKAKFPTKLYGQYLYPAGEYEAIVITLGEGEGANWWCVLFPPLCFLDFSNGTAVTKSPYQEEEENKIHQEQPNDVKDNFQEEEANEISRERQSEAKAELIKENETADKPVQDEQDEPVGNISEPEQAKSVETPGQMYVSQDESPAVVKSFFKELVADLF</sequence>
<dbReference type="NCBIfam" id="TIGR02837">
    <property type="entry name" value="spore_II_R"/>
    <property type="match status" value="1"/>
</dbReference>
<proteinExistence type="predicted"/>
<dbReference type="OrthoDB" id="9793324at2"/>
<evidence type="ECO:0000313" key="3">
    <source>
        <dbReference type="Proteomes" id="UP000262939"/>
    </source>
</evidence>